<dbReference type="InterPro" id="IPR049278">
    <property type="entry name" value="MS_channel_C"/>
</dbReference>
<dbReference type="PANTHER" id="PTHR30221:SF18">
    <property type="entry name" value="SLL0590 PROTEIN"/>
    <property type="match status" value="1"/>
</dbReference>
<evidence type="ECO:0000256" key="6">
    <source>
        <dbReference type="ARBA" id="ARBA00023136"/>
    </source>
</evidence>
<evidence type="ECO:0000313" key="12">
    <source>
        <dbReference type="Proteomes" id="UP000247099"/>
    </source>
</evidence>
<evidence type="ECO:0000256" key="8">
    <source>
        <dbReference type="SAM" id="Phobius"/>
    </source>
</evidence>
<evidence type="ECO:0000256" key="7">
    <source>
        <dbReference type="SAM" id="MobiDB-lite"/>
    </source>
</evidence>
<evidence type="ECO:0000256" key="2">
    <source>
        <dbReference type="ARBA" id="ARBA00008017"/>
    </source>
</evidence>
<dbReference type="OrthoDB" id="9792218at2"/>
<dbReference type="InterPro" id="IPR010920">
    <property type="entry name" value="LSM_dom_sf"/>
</dbReference>
<dbReference type="InterPro" id="IPR011066">
    <property type="entry name" value="MscS_channel_C_sf"/>
</dbReference>
<dbReference type="EMBL" id="QHJQ01000003">
    <property type="protein sequence ID" value="PXA04482.1"/>
    <property type="molecule type" value="Genomic_DNA"/>
</dbReference>
<gene>
    <name evidence="11" type="ORF">DDZ13_04715</name>
</gene>
<feature type="domain" description="Mechanosensitive ion channel MscS C-terminal" evidence="10">
    <location>
        <begin position="199"/>
        <end position="279"/>
    </location>
</feature>
<protein>
    <submittedName>
        <fullName evidence="11">Mechanosensitive ion channel protein MscS</fullName>
    </submittedName>
</protein>
<comment type="similarity">
    <text evidence="2">Belongs to the MscS (TC 1.A.23) family.</text>
</comment>
<name>A0A317ZHM5_9BACT</name>
<evidence type="ECO:0000256" key="4">
    <source>
        <dbReference type="ARBA" id="ARBA00022692"/>
    </source>
</evidence>
<feature type="region of interest" description="Disordered" evidence="7">
    <location>
        <begin position="284"/>
        <end position="306"/>
    </location>
</feature>
<feature type="transmembrane region" description="Helical" evidence="8">
    <location>
        <begin position="101"/>
        <end position="121"/>
    </location>
</feature>
<dbReference type="InterPro" id="IPR023408">
    <property type="entry name" value="MscS_beta-dom_sf"/>
</dbReference>
<keyword evidence="5 8" id="KW-1133">Transmembrane helix</keyword>
<dbReference type="RefSeq" id="WP_110130291.1">
    <property type="nucleotide sequence ID" value="NZ_QHJQ01000003.1"/>
</dbReference>
<evidence type="ECO:0000313" key="11">
    <source>
        <dbReference type="EMBL" id="PXA04482.1"/>
    </source>
</evidence>
<feature type="transmembrane region" description="Helical" evidence="8">
    <location>
        <begin position="76"/>
        <end position="95"/>
    </location>
</feature>
<keyword evidence="6 8" id="KW-0472">Membrane</keyword>
<evidence type="ECO:0000259" key="9">
    <source>
        <dbReference type="Pfam" id="PF00924"/>
    </source>
</evidence>
<dbReference type="Pfam" id="PF00924">
    <property type="entry name" value="MS_channel_2nd"/>
    <property type="match status" value="1"/>
</dbReference>
<proteinExistence type="inferred from homology"/>
<keyword evidence="12" id="KW-1185">Reference proteome</keyword>
<dbReference type="AlphaFoldDB" id="A0A317ZHM5"/>
<organism evidence="11 12">
    <name type="scientific">Coraliomargarita sinensis</name>
    <dbReference type="NCBI Taxonomy" id="2174842"/>
    <lineage>
        <taxon>Bacteria</taxon>
        <taxon>Pseudomonadati</taxon>
        <taxon>Verrucomicrobiota</taxon>
        <taxon>Opitutia</taxon>
        <taxon>Puniceicoccales</taxon>
        <taxon>Coraliomargaritaceae</taxon>
        <taxon>Coraliomargarita</taxon>
    </lineage>
</organism>
<dbReference type="Gene3D" id="2.30.30.60">
    <property type="match status" value="1"/>
</dbReference>
<dbReference type="InterPro" id="IPR045275">
    <property type="entry name" value="MscS_archaea/bacteria_type"/>
</dbReference>
<feature type="compositionally biased region" description="Polar residues" evidence="7">
    <location>
        <begin position="288"/>
        <end position="298"/>
    </location>
</feature>
<accession>A0A317ZHM5</accession>
<comment type="caution">
    <text evidence="11">The sequence shown here is derived from an EMBL/GenBank/DDBJ whole genome shotgun (WGS) entry which is preliminary data.</text>
</comment>
<dbReference type="SUPFAM" id="SSF82689">
    <property type="entry name" value="Mechanosensitive channel protein MscS (YggB), C-terminal domain"/>
    <property type="match status" value="1"/>
</dbReference>
<evidence type="ECO:0000256" key="5">
    <source>
        <dbReference type="ARBA" id="ARBA00022989"/>
    </source>
</evidence>
<keyword evidence="4 8" id="KW-0812">Transmembrane</keyword>
<comment type="subcellular location">
    <subcellularLocation>
        <location evidence="1">Cell membrane</location>
        <topology evidence="1">Multi-pass membrane protein</topology>
    </subcellularLocation>
</comment>
<dbReference type="Gene3D" id="1.10.287.1260">
    <property type="match status" value="1"/>
</dbReference>
<evidence type="ECO:0000256" key="1">
    <source>
        <dbReference type="ARBA" id="ARBA00004651"/>
    </source>
</evidence>
<dbReference type="InterPro" id="IPR006685">
    <property type="entry name" value="MscS_channel_2nd"/>
</dbReference>
<reference evidence="11 12" key="1">
    <citation type="submission" date="2018-05" db="EMBL/GenBank/DDBJ databases">
        <title>Coraliomargarita sinensis sp. nov., isolated from a marine solar saltern.</title>
        <authorList>
            <person name="Zhou L.Y."/>
        </authorList>
    </citation>
    <scope>NUCLEOTIDE SEQUENCE [LARGE SCALE GENOMIC DNA]</scope>
    <source>
        <strain evidence="11 12">WN38</strain>
    </source>
</reference>
<dbReference type="Proteomes" id="UP000247099">
    <property type="component" value="Unassembled WGS sequence"/>
</dbReference>
<evidence type="ECO:0000259" key="10">
    <source>
        <dbReference type="Pfam" id="PF21082"/>
    </source>
</evidence>
<dbReference type="GO" id="GO:0008381">
    <property type="term" value="F:mechanosensitive monoatomic ion channel activity"/>
    <property type="evidence" value="ECO:0007669"/>
    <property type="project" value="InterPro"/>
</dbReference>
<feature type="domain" description="Mechanosensitive ion channel MscS" evidence="9">
    <location>
        <begin position="124"/>
        <end position="185"/>
    </location>
</feature>
<keyword evidence="3" id="KW-1003">Cell membrane</keyword>
<dbReference type="Gene3D" id="3.30.70.100">
    <property type="match status" value="1"/>
</dbReference>
<feature type="transmembrane region" description="Helical" evidence="8">
    <location>
        <begin position="6"/>
        <end position="28"/>
    </location>
</feature>
<dbReference type="PANTHER" id="PTHR30221">
    <property type="entry name" value="SMALL-CONDUCTANCE MECHANOSENSITIVE CHANNEL"/>
    <property type="match status" value="1"/>
</dbReference>
<dbReference type="GO" id="GO:0005886">
    <property type="term" value="C:plasma membrane"/>
    <property type="evidence" value="ECO:0007669"/>
    <property type="project" value="UniProtKB-SubCell"/>
</dbReference>
<dbReference type="Pfam" id="PF21082">
    <property type="entry name" value="MS_channel_3rd"/>
    <property type="match status" value="1"/>
</dbReference>
<dbReference type="InParanoid" id="A0A317ZHM5"/>
<evidence type="ECO:0000256" key="3">
    <source>
        <dbReference type="ARBA" id="ARBA00022475"/>
    </source>
</evidence>
<sequence length="306" mass="34539">MPSPYELIYIASVLVVGLVLYRVIVFVIDQTQARSIARLKYFSFTDITAGPAAPEGAPIEKQRSSALESVDNQFSIIRRTFFSVFFVVWMGFAFFPFLGKFSAGVISVLGAGGAVLIGIAARPLLENLIAGYVVTFSKQFRRGHTVMLDGEYGTIEDITPTHTKVKLWDWRRYLIPNSQMLTKEVLHYSSKDGYIWARLKFHVDYDTDIAQLREVAISAAKESEHLAGDEDPQLWIMNMQMQTIECWLAMWVDSPLNAWLIRVEVAEKLIGAFKREGIRTHSFDLHSDSGQMPAQASDSRIDSAMR</sequence>
<dbReference type="SUPFAM" id="SSF50182">
    <property type="entry name" value="Sm-like ribonucleoproteins"/>
    <property type="match status" value="1"/>
</dbReference>